<sequence length="254" mass="28307">MTAGADIAWVWDHQSPPASANAWAVTVVQMQLTPTSITERPRLRGLPAPLDRRVTPVVHVDPVPVPPRRPPDAPTLTVALNDAQQSAIVARMLDASQRSTSGWVQLDFEARPSQRDSYHALVRRIRAALPADRRLSVTVLAWQCRSAAWIAPIAADEVVPMFFRLGPDTRRWLAELERGAPALHPRCRDEAAGFAPQTTPPADWQRRWPRRYWFNLAAGTSTVWPVEAESRIWSTAPARPNDASHDHPSMSARP</sequence>
<reference evidence="2 3" key="1">
    <citation type="journal article" date="2008" name="Int. J. Syst. Evol. Microbiol.">
        <title>Description of Roseateles aquatilis sp. nov. and Roseateles terrae sp. nov., in the class Betaproteobacteria, and emended description of the genus Roseateles.</title>
        <authorList>
            <person name="Gomila M."/>
            <person name="Bowien B."/>
            <person name="Falsen E."/>
            <person name="Moore E.R."/>
            <person name="Lalucat J."/>
        </authorList>
    </citation>
    <scope>NUCLEOTIDE SEQUENCE [LARGE SCALE GENOMIC DNA]</scope>
    <source>
        <strain evidence="2 3">CCUG 48205</strain>
    </source>
</reference>
<dbReference type="EMBL" id="NIOF01000003">
    <property type="protein sequence ID" value="OWQ91368.1"/>
    <property type="molecule type" value="Genomic_DNA"/>
</dbReference>
<name>A0A246JFQ9_9BURK</name>
<gene>
    <name evidence="2" type="ORF">CDN99_09380</name>
</gene>
<dbReference type="OrthoDB" id="120841at2"/>
<evidence type="ECO:0000313" key="3">
    <source>
        <dbReference type="Proteomes" id="UP000197468"/>
    </source>
</evidence>
<dbReference type="RefSeq" id="WP_088384595.1">
    <property type="nucleotide sequence ID" value="NZ_NIOF01000003.1"/>
</dbReference>
<evidence type="ECO:0000313" key="2">
    <source>
        <dbReference type="EMBL" id="OWQ91368.1"/>
    </source>
</evidence>
<dbReference type="Proteomes" id="UP000197468">
    <property type="component" value="Unassembled WGS sequence"/>
</dbReference>
<accession>A0A246JFQ9</accession>
<organism evidence="2 3">
    <name type="scientific">Roseateles aquatilis</name>
    <dbReference type="NCBI Taxonomy" id="431061"/>
    <lineage>
        <taxon>Bacteria</taxon>
        <taxon>Pseudomonadati</taxon>
        <taxon>Pseudomonadota</taxon>
        <taxon>Betaproteobacteria</taxon>
        <taxon>Burkholderiales</taxon>
        <taxon>Sphaerotilaceae</taxon>
        <taxon>Roseateles</taxon>
    </lineage>
</organism>
<comment type="caution">
    <text evidence="2">The sequence shown here is derived from an EMBL/GenBank/DDBJ whole genome shotgun (WGS) entry which is preliminary data.</text>
</comment>
<keyword evidence="3" id="KW-1185">Reference proteome</keyword>
<dbReference type="AlphaFoldDB" id="A0A246JFQ9"/>
<feature type="region of interest" description="Disordered" evidence="1">
    <location>
        <begin position="235"/>
        <end position="254"/>
    </location>
</feature>
<proteinExistence type="predicted"/>
<evidence type="ECO:0000256" key="1">
    <source>
        <dbReference type="SAM" id="MobiDB-lite"/>
    </source>
</evidence>
<protein>
    <submittedName>
        <fullName evidence="2">Uncharacterized protein</fullName>
    </submittedName>
</protein>